<dbReference type="PANTHER" id="PTHR48021:SF46">
    <property type="entry name" value="MAJOR FACILITATOR SUPERFAMILY (MFS) PROFILE DOMAIN-CONTAINING PROTEIN"/>
    <property type="match status" value="1"/>
</dbReference>
<dbReference type="InterPro" id="IPR036397">
    <property type="entry name" value="RNaseH_sf"/>
</dbReference>
<dbReference type="Gene3D" id="3.30.420.10">
    <property type="entry name" value="Ribonuclease H-like superfamily/Ribonuclease H"/>
    <property type="match status" value="1"/>
</dbReference>
<dbReference type="PANTHER" id="PTHR48021">
    <property type="match status" value="1"/>
</dbReference>
<keyword evidence="4" id="KW-0762">Sugar transport</keyword>
<keyword evidence="11" id="KW-1185">Reference proteome</keyword>
<dbReference type="Pfam" id="PF00083">
    <property type="entry name" value="Sugar_tr"/>
    <property type="match status" value="2"/>
</dbReference>
<protein>
    <submittedName>
        <fullName evidence="10">Uncharacterized protein</fullName>
    </submittedName>
</protein>
<evidence type="ECO:0000256" key="7">
    <source>
        <dbReference type="ARBA" id="ARBA00023136"/>
    </source>
</evidence>
<keyword evidence="3" id="KW-1003">Cell membrane</keyword>
<name>A0AAV8YR25_9CUCU</name>
<evidence type="ECO:0000313" key="11">
    <source>
        <dbReference type="Proteomes" id="UP001162162"/>
    </source>
</evidence>
<evidence type="ECO:0000256" key="9">
    <source>
        <dbReference type="SAM" id="Phobius"/>
    </source>
</evidence>
<dbReference type="InterPro" id="IPR036259">
    <property type="entry name" value="MFS_trans_sf"/>
</dbReference>
<keyword evidence="6 9" id="KW-1133">Transmembrane helix</keyword>
<feature type="transmembrane region" description="Helical" evidence="9">
    <location>
        <begin position="51"/>
        <end position="71"/>
    </location>
</feature>
<dbReference type="GO" id="GO:0003676">
    <property type="term" value="F:nucleic acid binding"/>
    <property type="evidence" value="ECO:0007669"/>
    <property type="project" value="InterPro"/>
</dbReference>
<dbReference type="PRINTS" id="PR00171">
    <property type="entry name" value="SUGRTRNSPORT"/>
</dbReference>
<evidence type="ECO:0000256" key="2">
    <source>
        <dbReference type="ARBA" id="ARBA00022448"/>
    </source>
</evidence>
<feature type="transmembrane region" description="Helical" evidence="9">
    <location>
        <begin position="349"/>
        <end position="372"/>
    </location>
</feature>
<evidence type="ECO:0000256" key="5">
    <source>
        <dbReference type="ARBA" id="ARBA00022692"/>
    </source>
</evidence>
<dbReference type="FunFam" id="1.20.1250.20:FF:000218">
    <property type="entry name" value="facilitated trehalose transporter Tret1"/>
    <property type="match status" value="1"/>
</dbReference>
<comment type="caution">
    <text evidence="10">The sequence shown here is derived from an EMBL/GenBank/DDBJ whole genome shotgun (WGS) entry which is preliminary data.</text>
</comment>
<evidence type="ECO:0000256" key="3">
    <source>
        <dbReference type="ARBA" id="ARBA00022475"/>
    </source>
</evidence>
<feature type="transmembrane region" description="Helical" evidence="9">
    <location>
        <begin position="180"/>
        <end position="199"/>
    </location>
</feature>
<keyword evidence="5 9" id="KW-0812">Transmembrane</keyword>
<feature type="transmembrane region" description="Helical" evidence="9">
    <location>
        <begin position="285"/>
        <end position="307"/>
    </location>
</feature>
<evidence type="ECO:0000256" key="1">
    <source>
        <dbReference type="ARBA" id="ARBA00004651"/>
    </source>
</evidence>
<proteinExistence type="predicted"/>
<keyword evidence="8" id="KW-0325">Glycoprotein</keyword>
<dbReference type="EMBL" id="JAPWTK010000050">
    <property type="protein sequence ID" value="KAJ8954178.1"/>
    <property type="molecule type" value="Genomic_DNA"/>
</dbReference>
<comment type="subcellular location">
    <subcellularLocation>
        <location evidence="1">Cell membrane</location>
        <topology evidence="1">Multi-pass membrane protein</topology>
    </subcellularLocation>
</comment>
<dbReference type="InterPro" id="IPR005828">
    <property type="entry name" value="MFS_sugar_transport-like"/>
</dbReference>
<feature type="transmembrane region" description="Helical" evidence="9">
    <location>
        <begin position="205"/>
        <end position="222"/>
    </location>
</feature>
<keyword evidence="2" id="KW-0813">Transport</keyword>
<evidence type="ECO:0000256" key="8">
    <source>
        <dbReference type="ARBA" id="ARBA00023180"/>
    </source>
</evidence>
<gene>
    <name evidence="10" type="ORF">NQ318_005773</name>
</gene>
<feature type="transmembrane region" description="Helical" evidence="9">
    <location>
        <begin position="421"/>
        <end position="440"/>
    </location>
</feature>
<feature type="transmembrane region" description="Helical" evidence="9">
    <location>
        <begin position="77"/>
        <end position="98"/>
    </location>
</feature>
<dbReference type="InterPro" id="IPR003663">
    <property type="entry name" value="Sugar/inositol_transpt"/>
</dbReference>
<evidence type="ECO:0000256" key="4">
    <source>
        <dbReference type="ARBA" id="ARBA00022597"/>
    </source>
</evidence>
<dbReference type="GO" id="GO:0005886">
    <property type="term" value="C:plasma membrane"/>
    <property type="evidence" value="ECO:0007669"/>
    <property type="project" value="UniProtKB-SubCell"/>
</dbReference>
<evidence type="ECO:0000313" key="10">
    <source>
        <dbReference type="EMBL" id="KAJ8954178.1"/>
    </source>
</evidence>
<feature type="transmembrane region" description="Helical" evidence="9">
    <location>
        <begin position="446"/>
        <end position="471"/>
    </location>
</feature>
<sequence length="502" mass="55325">MLVTMGSKVLETEEIGKTWPQYVAVLSGPVGDLVGSILYPSIVDVLGRKKTILLIAVPQIASMTMIYFSFYSKILLYVARFVGGLSEAACFTILPLYIGENWPKSWIMHQDNALAHDALSAKRYLAARGTPVLEHAPYSPALAPCDFFLFPKIKSALKGTRFESMEEVAEPRVRGTLGSYFSMIMVLGILAVNIIGSYLDIHKAAIVFASLPVLFLLVFSQMPESPYYLIMKSRVADAEASLRKLRAKKNVDAELVSIKADVERQMSEPGRYRDLFEIDSNRKACVVMFSLRVIQQFSGVSAFSLYMQTLFEKSSKTLPKHVASSMIFALQGLVNFLATLIVDKVGRKILLTASCLGCCLTLFFEGAYFLVLDFTGLDVANMDYLPLIGVVVFIVVFTIGQGNVVNLMVTEMFSASVKAKASCLMNVLFAITMTLSTKFFQYTSDTVSMCVPFLAFGVCQLAGTVFCVTYVPETKGKTLEQIQQHLKGNKRSADANGAEKGR</sequence>
<dbReference type="GO" id="GO:0022857">
    <property type="term" value="F:transmembrane transporter activity"/>
    <property type="evidence" value="ECO:0007669"/>
    <property type="project" value="InterPro"/>
</dbReference>
<dbReference type="Proteomes" id="UP001162162">
    <property type="component" value="Unassembled WGS sequence"/>
</dbReference>
<evidence type="ECO:0000256" key="6">
    <source>
        <dbReference type="ARBA" id="ARBA00022989"/>
    </source>
</evidence>
<dbReference type="SUPFAM" id="SSF103473">
    <property type="entry name" value="MFS general substrate transporter"/>
    <property type="match status" value="2"/>
</dbReference>
<reference evidence="10" key="1">
    <citation type="journal article" date="2023" name="Insect Mol. Biol.">
        <title>Genome sequencing provides insights into the evolution of gene families encoding plant cell wall-degrading enzymes in longhorned beetles.</title>
        <authorList>
            <person name="Shin N.R."/>
            <person name="Okamura Y."/>
            <person name="Kirsch R."/>
            <person name="Pauchet Y."/>
        </authorList>
    </citation>
    <scope>NUCLEOTIDE SEQUENCE</scope>
    <source>
        <strain evidence="10">AMC_N1</strain>
    </source>
</reference>
<dbReference type="AlphaFoldDB" id="A0AAV8YR25"/>
<dbReference type="InterPro" id="IPR050549">
    <property type="entry name" value="MFS_Trehalose_Transporter"/>
</dbReference>
<keyword evidence="7 9" id="KW-0472">Membrane</keyword>
<dbReference type="Gene3D" id="1.20.1250.20">
    <property type="entry name" value="MFS general substrate transporter like domains"/>
    <property type="match status" value="1"/>
</dbReference>
<accession>A0AAV8YR25</accession>
<feature type="transmembrane region" description="Helical" evidence="9">
    <location>
        <begin position="322"/>
        <end position="342"/>
    </location>
</feature>
<feature type="transmembrane region" description="Helical" evidence="9">
    <location>
        <begin position="384"/>
        <end position="409"/>
    </location>
</feature>
<organism evidence="10 11">
    <name type="scientific">Aromia moschata</name>
    <dbReference type="NCBI Taxonomy" id="1265417"/>
    <lineage>
        <taxon>Eukaryota</taxon>
        <taxon>Metazoa</taxon>
        <taxon>Ecdysozoa</taxon>
        <taxon>Arthropoda</taxon>
        <taxon>Hexapoda</taxon>
        <taxon>Insecta</taxon>
        <taxon>Pterygota</taxon>
        <taxon>Neoptera</taxon>
        <taxon>Endopterygota</taxon>
        <taxon>Coleoptera</taxon>
        <taxon>Polyphaga</taxon>
        <taxon>Cucujiformia</taxon>
        <taxon>Chrysomeloidea</taxon>
        <taxon>Cerambycidae</taxon>
        <taxon>Cerambycinae</taxon>
        <taxon>Callichromatini</taxon>
        <taxon>Aromia</taxon>
    </lineage>
</organism>